<comment type="similarity">
    <text evidence="6">Belongs to the vsr family.</text>
</comment>
<dbReference type="InterPro" id="IPR004603">
    <property type="entry name" value="DNA_mismatch_endonuc_vsr"/>
</dbReference>
<evidence type="ECO:0000313" key="8">
    <source>
        <dbReference type="Proteomes" id="UP000016658"/>
    </source>
</evidence>
<dbReference type="Gene3D" id="3.40.960.10">
    <property type="entry name" value="VSR Endonuclease"/>
    <property type="match status" value="1"/>
</dbReference>
<dbReference type="CDD" id="cd00221">
    <property type="entry name" value="Vsr"/>
    <property type="match status" value="1"/>
</dbReference>
<dbReference type="SUPFAM" id="SSF52980">
    <property type="entry name" value="Restriction endonuclease-like"/>
    <property type="match status" value="1"/>
</dbReference>
<evidence type="ECO:0000256" key="2">
    <source>
        <dbReference type="ARBA" id="ARBA00022759"/>
    </source>
</evidence>
<dbReference type="AlphaFoldDB" id="U2RA92"/>
<dbReference type="InterPro" id="IPR011335">
    <property type="entry name" value="Restrct_endonuc-II-like"/>
</dbReference>
<dbReference type="GO" id="GO:0004519">
    <property type="term" value="F:endonuclease activity"/>
    <property type="evidence" value="ECO:0007669"/>
    <property type="project" value="UniProtKB-KW"/>
</dbReference>
<keyword evidence="1 6" id="KW-0540">Nuclease</keyword>
<keyword evidence="2 6" id="KW-0255">Endonuclease</keyword>
<name>U2RA92_9FIRM</name>
<dbReference type="PATRIC" id="fig|649755.3.peg.10"/>
<dbReference type="Proteomes" id="UP000016658">
    <property type="component" value="Unassembled WGS sequence"/>
</dbReference>
<comment type="function">
    <text evidence="6">May nick specific sequences that contain T:G mispairs resulting from m5C-deamination.</text>
</comment>
<keyword evidence="5 6" id="KW-0234">DNA repair</keyword>
<dbReference type="PIRSF" id="PIRSF018267">
    <property type="entry name" value="VSR_endonuc"/>
    <property type="match status" value="1"/>
</dbReference>
<accession>U2RA92</accession>
<comment type="caution">
    <text evidence="7">The sequence shown here is derived from an EMBL/GenBank/DDBJ whole genome shotgun (WGS) entry which is preliminary data.</text>
</comment>
<dbReference type="GO" id="GO:0016787">
    <property type="term" value="F:hydrolase activity"/>
    <property type="evidence" value="ECO:0007669"/>
    <property type="project" value="UniProtKB-KW"/>
</dbReference>
<proteinExistence type="inferred from homology"/>
<dbReference type="EMBL" id="AWVI01000002">
    <property type="protein sequence ID" value="ERK47637.1"/>
    <property type="molecule type" value="Genomic_DNA"/>
</dbReference>
<reference evidence="7 8" key="1">
    <citation type="submission" date="2013-06" db="EMBL/GenBank/DDBJ databases">
        <authorList>
            <person name="Weinstock G."/>
            <person name="Sodergren E."/>
            <person name="Lobos E.A."/>
            <person name="Fulton L."/>
            <person name="Fulton R."/>
            <person name="Courtney L."/>
            <person name="Fronick C."/>
            <person name="O'Laughlin M."/>
            <person name="Godfrey J."/>
            <person name="Wilson R.M."/>
            <person name="Miner T."/>
            <person name="Farmer C."/>
            <person name="Delehaunty K."/>
            <person name="Cordes M."/>
            <person name="Minx P."/>
            <person name="Tomlinson C."/>
            <person name="Chen J."/>
            <person name="Wollam A."/>
            <person name="Pepin K.H."/>
            <person name="Bhonagiri V."/>
            <person name="Zhang X."/>
            <person name="Warren W."/>
            <person name="Mitreva M."/>
            <person name="Mardis E.R."/>
            <person name="Wilson R.K."/>
        </authorList>
    </citation>
    <scope>NUCLEOTIDE SEQUENCE [LARGE SCALE GENOMIC DNA]</scope>
    <source>
        <strain evidence="7 8">ATCC 27803</strain>
    </source>
</reference>
<keyword evidence="3 6" id="KW-0227">DNA damage</keyword>
<dbReference type="RefSeq" id="WP_035399920.1">
    <property type="nucleotide sequence ID" value="NZ_KI270947.1"/>
</dbReference>
<evidence type="ECO:0000256" key="1">
    <source>
        <dbReference type="ARBA" id="ARBA00022722"/>
    </source>
</evidence>
<dbReference type="Pfam" id="PF03852">
    <property type="entry name" value="Vsr"/>
    <property type="match status" value="1"/>
</dbReference>
<protein>
    <recommendedName>
        <fullName evidence="6">Very short patch repair endonuclease</fullName>
        <ecNumber evidence="6">3.1.-.-</ecNumber>
    </recommendedName>
</protein>
<dbReference type="GO" id="GO:0006298">
    <property type="term" value="P:mismatch repair"/>
    <property type="evidence" value="ECO:0007669"/>
    <property type="project" value="UniProtKB-UniRule"/>
</dbReference>
<evidence type="ECO:0000256" key="3">
    <source>
        <dbReference type="ARBA" id="ARBA00022763"/>
    </source>
</evidence>
<evidence type="ECO:0000313" key="7">
    <source>
        <dbReference type="EMBL" id="ERK47637.1"/>
    </source>
</evidence>
<gene>
    <name evidence="7" type="ORF">HMPREF0367_00011</name>
</gene>
<keyword evidence="4 6" id="KW-0378">Hydrolase</keyword>
<sequence>MDNLSKKDRSLNMSHIKGKNTSLEILVRKKLFADGFRYKINDSSLPGKPDIVLPKYHTVIFVNGCFWHRHNCKLATIPKTNTEYWINKFKKNEENDEKNYRLLRNYGWHVIVVWECEIKEDVDKLIKSIEKELKDYLLNDVLYE</sequence>
<dbReference type="OrthoDB" id="9801520at2"/>
<dbReference type="EC" id="3.1.-.-" evidence="6"/>
<organism evidence="7 8">
    <name type="scientific">Faecalitalea cylindroides ATCC 27803</name>
    <dbReference type="NCBI Taxonomy" id="649755"/>
    <lineage>
        <taxon>Bacteria</taxon>
        <taxon>Bacillati</taxon>
        <taxon>Bacillota</taxon>
        <taxon>Erysipelotrichia</taxon>
        <taxon>Erysipelotrichales</taxon>
        <taxon>Erysipelotrichaceae</taxon>
        <taxon>Faecalitalea</taxon>
    </lineage>
</organism>
<dbReference type="NCBIfam" id="TIGR00632">
    <property type="entry name" value="vsr"/>
    <property type="match status" value="1"/>
</dbReference>
<evidence type="ECO:0000256" key="5">
    <source>
        <dbReference type="ARBA" id="ARBA00023204"/>
    </source>
</evidence>
<evidence type="ECO:0000256" key="4">
    <source>
        <dbReference type="ARBA" id="ARBA00022801"/>
    </source>
</evidence>
<evidence type="ECO:0000256" key="6">
    <source>
        <dbReference type="PIRNR" id="PIRNR018267"/>
    </source>
</evidence>
<dbReference type="HOGENOM" id="CLU_111913_1_1_9"/>